<keyword evidence="3" id="KW-1185">Reference proteome</keyword>
<protein>
    <recommendedName>
        <fullName evidence="1">AMP-dependent synthetase/ligase domain-containing protein</fullName>
    </recommendedName>
</protein>
<dbReference type="AlphaFoldDB" id="A0A5C4J3E1"/>
<proteinExistence type="predicted"/>
<dbReference type="InterPro" id="IPR050237">
    <property type="entry name" value="ATP-dep_AMP-bd_enzyme"/>
</dbReference>
<organism evidence="2 3">
    <name type="scientific">Actinomadura soli</name>
    <dbReference type="NCBI Taxonomy" id="2508997"/>
    <lineage>
        <taxon>Bacteria</taxon>
        <taxon>Bacillati</taxon>
        <taxon>Actinomycetota</taxon>
        <taxon>Actinomycetes</taxon>
        <taxon>Streptosporangiales</taxon>
        <taxon>Thermomonosporaceae</taxon>
        <taxon>Actinomadura</taxon>
    </lineage>
</organism>
<comment type="caution">
    <text evidence="2">The sequence shown here is derived from an EMBL/GenBank/DDBJ whole genome shotgun (WGS) entry which is preliminary data.</text>
</comment>
<feature type="domain" description="AMP-dependent synthetase/ligase" evidence="1">
    <location>
        <begin position="27"/>
        <end position="181"/>
    </location>
</feature>
<name>A0A5C4J3E1_9ACTN</name>
<dbReference type="PANTHER" id="PTHR43767">
    <property type="entry name" value="LONG-CHAIN-FATTY-ACID--COA LIGASE"/>
    <property type="match status" value="1"/>
</dbReference>
<evidence type="ECO:0000259" key="1">
    <source>
        <dbReference type="Pfam" id="PF00501"/>
    </source>
</evidence>
<dbReference type="Proteomes" id="UP000309174">
    <property type="component" value="Unassembled WGS sequence"/>
</dbReference>
<sequence>MDKAGAGELVYVGDAMAPATLPALLTARAEASPGDLFVRFRDESVSYGQMRARAGQAAASLAAAGVGRGDRVAIMLPHCLEFLDIWFGAALLGAAFVPVNLGLRGDGLRYVLEHSEPRLIVADESVVPALRAALPEGAASGRCFVRGAAFPGWEPLSQVLAGSYASPRLPAVSPDDLATVLLWLVGSRGHAQRRRLNGARRPVVPEGQPRTSERGAALISASVVRWMCCAIRHAAFTSSRATTASRIWRCSSATSRSGSGAMDPDHHR</sequence>
<dbReference type="Pfam" id="PF00501">
    <property type="entry name" value="AMP-binding"/>
    <property type="match status" value="1"/>
</dbReference>
<accession>A0A5C4J3E1</accession>
<dbReference type="InterPro" id="IPR042099">
    <property type="entry name" value="ANL_N_sf"/>
</dbReference>
<dbReference type="InterPro" id="IPR000873">
    <property type="entry name" value="AMP-dep_synth/lig_dom"/>
</dbReference>
<evidence type="ECO:0000313" key="2">
    <source>
        <dbReference type="EMBL" id="TMQ90960.1"/>
    </source>
</evidence>
<dbReference type="SUPFAM" id="SSF56801">
    <property type="entry name" value="Acetyl-CoA synthetase-like"/>
    <property type="match status" value="1"/>
</dbReference>
<evidence type="ECO:0000313" key="3">
    <source>
        <dbReference type="Proteomes" id="UP000309174"/>
    </source>
</evidence>
<dbReference type="EMBL" id="VCKW01000247">
    <property type="protein sequence ID" value="TMQ90960.1"/>
    <property type="molecule type" value="Genomic_DNA"/>
</dbReference>
<reference evidence="2 3" key="1">
    <citation type="submission" date="2019-05" db="EMBL/GenBank/DDBJ databases">
        <title>Draft genome sequence of Actinomadura sp. 14C53.</title>
        <authorList>
            <person name="Saricaoglu S."/>
            <person name="Isik K."/>
        </authorList>
    </citation>
    <scope>NUCLEOTIDE SEQUENCE [LARGE SCALE GENOMIC DNA]</scope>
    <source>
        <strain evidence="2 3">14C53</strain>
    </source>
</reference>
<gene>
    <name evidence="2" type="ORF">ETD83_33065</name>
</gene>
<dbReference type="Gene3D" id="3.40.50.12780">
    <property type="entry name" value="N-terminal domain of ligase-like"/>
    <property type="match status" value="1"/>
</dbReference>
<dbReference type="PANTHER" id="PTHR43767:SF1">
    <property type="entry name" value="NONRIBOSOMAL PEPTIDE SYNTHASE PES1 (EUROFUNG)-RELATED"/>
    <property type="match status" value="1"/>
</dbReference>